<dbReference type="CDD" id="cd01949">
    <property type="entry name" value="GGDEF"/>
    <property type="match status" value="1"/>
</dbReference>
<dbReference type="InterPro" id="IPR033424">
    <property type="entry name" value="MASE4"/>
</dbReference>
<dbReference type="Pfam" id="PF00990">
    <property type="entry name" value="GGDEF"/>
    <property type="match status" value="1"/>
</dbReference>
<dbReference type="Pfam" id="PF17158">
    <property type="entry name" value="MASE4"/>
    <property type="match status" value="1"/>
</dbReference>
<feature type="transmembrane region" description="Helical" evidence="1">
    <location>
        <begin position="12"/>
        <end position="33"/>
    </location>
</feature>
<feature type="transmembrane region" description="Helical" evidence="1">
    <location>
        <begin position="115"/>
        <end position="138"/>
    </location>
</feature>
<dbReference type="InterPro" id="IPR043128">
    <property type="entry name" value="Rev_trsase/Diguanyl_cyclase"/>
</dbReference>
<proteinExistence type="predicted"/>
<dbReference type="InterPro" id="IPR029787">
    <property type="entry name" value="Nucleotide_cyclase"/>
</dbReference>
<evidence type="ECO:0000313" key="3">
    <source>
        <dbReference type="EMBL" id="WAH44554.1"/>
    </source>
</evidence>
<accession>A0ABY6ZNU9</accession>
<sequence length="455" mass="50538">MNSLLDVPSSKGQLYFASIIAALLFLVFFATLPFSRHQSVIVTPFLPSVLSIMSVSELITAFLLFVQFVVSPRLPMLILAVTYLYSGMIIIPHLLAFPGVFSNGGLMDATSQTAIWLWVFWHSGFPLGLSLYGLSNHLGISPSFKRQNSALIAVVGMLLTLICVVGVSWLAFRGTHHLPTIVQSGDYHLLVTSGVGPVVFLINLFCVSVMLYRFKRVSIMHLGVTLASLASLLDVSLTLFTGGRYMVGWYVARYNSLLASLILLSVLLTAITQLYRKLAIQQWRITYLAYHDPLTGLANRRFFSETIAELYTAENEQFCCAILMLDLDGFKQVNDKFGHDTGDKLLKETAVRLNHSVREEDMVARLGGDEFILLVTSAKSVADVKVIAARIMDMLQRPILIGKNVIQVTASVGIALRPDDGKNYPDLLRNADEALYQAKERGKNRYAFYVPRKTV</sequence>
<feature type="domain" description="GGDEF" evidence="2">
    <location>
        <begin position="318"/>
        <end position="451"/>
    </location>
</feature>
<dbReference type="PROSITE" id="PS50887">
    <property type="entry name" value="GGDEF"/>
    <property type="match status" value="1"/>
</dbReference>
<reference evidence="3" key="1">
    <citation type="submission" date="2022-08" db="EMBL/GenBank/DDBJ databases">
        <title>Alicyclobacillus fastidiosus DSM 17978, complete genome.</title>
        <authorList>
            <person name="Wang Q."/>
            <person name="Cai R."/>
            <person name="Wang Z."/>
        </authorList>
    </citation>
    <scope>NUCLEOTIDE SEQUENCE</scope>
    <source>
        <strain evidence="3">DSM 17978</strain>
    </source>
</reference>
<dbReference type="PANTHER" id="PTHR46663:SF2">
    <property type="entry name" value="GGDEF DOMAIN-CONTAINING PROTEIN"/>
    <property type="match status" value="1"/>
</dbReference>
<feature type="transmembrane region" description="Helical" evidence="1">
    <location>
        <begin position="77"/>
        <end position="95"/>
    </location>
</feature>
<organism evidence="3 4">
    <name type="scientific">Alicyclobacillus fastidiosus</name>
    <dbReference type="NCBI Taxonomy" id="392011"/>
    <lineage>
        <taxon>Bacteria</taxon>
        <taxon>Bacillati</taxon>
        <taxon>Bacillota</taxon>
        <taxon>Bacilli</taxon>
        <taxon>Bacillales</taxon>
        <taxon>Alicyclobacillaceae</taxon>
        <taxon>Alicyclobacillus</taxon>
    </lineage>
</organism>
<dbReference type="NCBIfam" id="TIGR00254">
    <property type="entry name" value="GGDEF"/>
    <property type="match status" value="1"/>
</dbReference>
<name>A0ABY6ZNU9_9BACL</name>
<dbReference type="SUPFAM" id="SSF55073">
    <property type="entry name" value="Nucleotide cyclase"/>
    <property type="match status" value="1"/>
</dbReference>
<keyword evidence="4" id="KW-1185">Reference proteome</keyword>
<evidence type="ECO:0000313" key="4">
    <source>
        <dbReference type="Proteomes" id="UP001164761"/>
    </source>
</evidence>
<dbReference type="EMBL" id="CP104067">
    <property type="protein sequence ID" value="WAH44554.1"/>
    <property type="molecule type" value="Genomic_DNA"/>
</dbReference>
<gene>
    <name evidence="3" type="ORF">NZD89_08800</name>
</gene>
<feature type="transmembrane region" description="Helical" evidence="1">
    <location>
        <begin position="254"/>
        <end position="275"/>
    </location>
</feature>
<dbReference type="SMART" id="SM00267">
    <property type="entry name" value="GGDEF"/>
    <property type="match status" value="1"/>
</dbReference>
<evidence type="ECO:0000259" key="2">
    <source>
        <dbReference type="PROSITE" id="PS50887"/>
    </source>
</evidence>
<feature type="transmembrane region" description="Helical" evidence="1">
    <location>
        <begin position="187"/>
        <end position="212"/>
    </location>
</feature>
<feature type="transmembrane region" description="Helical" evidence="1">
    <location>
        <begin position="150"/>
        <end position="172"/>
    </location>
</feature>
<protein>
    <submittedName>
        <fullName evidence="3">GGDEF domain-containing protein</fullName>
    </submittedName>
</protein>
<dbReference type="InterPro" id="IPR052163">
    <property type="entry name" value="DGC-Regulatory_Protein"/>
</dbReference>
<keyword evidence="1" id="KW-1133">Transmembrane helix</keyword>
<dbReference type="Gene3D" id="3.30.70.270">
    <property type="match status" value="1"/>
</dbReference>
<keyword evidence="1" id="KW-0812">Transmembrane</keyword>
<keyword evidence="1" id="KW-0472">Membrane</keyword>
<evidence type="ECO:0000256" key="1">
    <source>
        <dbReference type="SAM" id="Phobius"/>
    </source>
</evidence>
<feature type="transmembrane region" description="Helical" evidence="1">
    <location>
        <begin position="45"/>
        <end position="70"/>
    </location>
</feature>
<dbReference type="Proteomes" id="UP001164761">
    <property type="component" value="Chromosome"/>
</dbReference>
<feature type="transmembrane region" description="Helical" evidence="1">
    <location>
        <begin position="219"/>
        <end position="242"/>
    </location>
</feature>
<dbReference type="PANTHER" id="PTHR46663">
    <property type="entry name" value="DIGUANYLATE CYCLASE DGCT-RELATED"/>
    <property type="match status" value="1"/>
</dbReference>
<dbReference type="InterPro" id="IPR000160">
    <property type="entry name" value="GGDEF_dom"/>
</dbReference>